<dbReference type="AlphaFoldDB" id="V9IAM2"/>
<sequence>MSYIDCKPFVDEEFSTDFNNINPQSLKIAESPNSSLSEVITDYQQVDSSIPLIAPNPELEPEYGDLQDSSLLSLDLESNPDLLKIFDDLRHIPIPILENTFNETEVQLTDNMVINKEIRKKHLQLMNNIARQESQLNVLARDLKNPALQAKRGSLTPLEVEHNMQKQILETLQKDHMQINIKHNIGV</sequence>
<proteinExistence type="evidence at transcript level"/>
<reference evidence="1" key="1">
    <citation type="submission" date="2011-11" db="EMBL/GenBank/DDBJ databases">
        <title>Decoding the brain transcriptome of the Eastern honeybee (Apis cerana) based on pyrosequencing.</title>
        <authorList>
            <person name="Sun L."/>
            <person name="Zheng H."/>
            <person name="Wang Y."/>
            <person name="Xie X."/>
            <person name="Zhu Y."/>
            <person name="Gu W."/>
            <person name="Wang S."/>
        </authorList>
    </citation>
    <scope>NUCLEOTIDE SEQUENCE</scope>
    <source>
        <tissue evidence="1">Brain</tissue>
    </source>
</reference>
<organism evidence="1">
    <name type="scientific">Apis cerana</name>
    <name type="common">Indian honeybee</name>
    <dbReference type="NCBI Taxonomy" id="7461"/>
    <lineage>
        <taxon>Eukaryota</taxon>
        <taxon>Metazoa</taxon>
        <taxon>Ecdysozoa</taxon>
        <taxon>Arthropoda</taxon>
        <taxon>Hexapoda</taxon>
        <taxon>Insecta</taxon>
        <taxon>Pterygota</taxon>
        <taxon>Neoptera</taxon>
        <taxon>Endopterygota</taxon>
        <taxon>Hymenoptera</taxon>
        <taxon>Apocrita</taxon>
        <taxon>Aculeata</taxon>
        <taxon>Apoidea</taxon>
        <taxon>Anthophila</taxon>
        <taxon>Apidae</taxon>
        <taxon>Apis</taxon>
    </lineage>
</organism>
<evidence type="ECO:0000313" key="2">
    <source>
        <dbReference type="EMBL" id="AEY57380.1"/>
    </source>
</evidence>
<protein>
    <submittedName>
        <fullName evidence="1">Uncharacterized protein</fullName>
    </submittedName>
</protein>
<accession>V9IAM2</accession>
<evidence type="ECO:0000313" key="1">
    <source>
        <dbReference type="EMBL" id="AEY57379.1"/>
    </source>
</evidence>
<name>V9IAM2_APICE</name>
<dbReference type="EMBL" id="JR036766">
    <property type="protein sequence ID" value="AEY57380.1"/>
    <property type="molecule type" value="mRNA"/>
</dbReference>
<gene>
    <name evidence="1" type="ORF">ACCB00205.3</name>
    <name evidence="2" type="ORF">ACCB00205.4</name>
</gene>
<dbReference type="EMBL" id="JR036765">
    <property type="protein sequence ID" value="AEY57379.1"/>
    <property type="molecule type" value="mRNA"/>
</dbReference>